<dbReference type="RefSeq" id="WP_131011874.1">
    <property type="nucleotide sequence ID" value="NZ_SIRE01000003.1"/>
</dbReference>
<feature type="domain" description="Calcineurin-like phosphoesterase" evidence="5">
    <location>
        <begin position="1"/>
        <end position="199"/>
    </location>
</feature>
<dbReference type="InterPro" id="IPR029052">
    <property type="entry name" value="Metallo-depent_PP-like"/>
</dbReference>
<evidence type="ECO:0000256" key="1">
    <source>
        <dbReference type="ARBA" id="ARBA00022723"/>
    </source>
</evidence>
<dbReference type="Pfam" id="PF00149">
    <property type="entry name" value="Metallophos"/>
    <property type="match status" value="1"/>
</dbReference>
<comment type="caution">
    <text evidence="6">The sequence shown here is derived from an EMBL/GenBank/DDBJ whole genome shotgun (WGS) entry which is preliminary data.</text>
</comment>
<evidence type="ECO:0000313" key="7">
    <source>
        <dbReference type="Proteomes" id="UP000293142"/>
    </source>
</evidence>
<keyword evidence="3" id="KW-0408">Iron</keyword>
<reference evidence="6 7" key="1">
    <citation type="submission" date="2019-02" db="EMBL/GenBank/DDBJ databases">
        <title>Paenibacillus sp. nov., isolated from surface-sterilized tissue of Thalictrum simplex L.</title>
        <authorList>
            <person name="Tuo L."/>
        </authorList>
    </citation>
    <scope>NUCLEOTIDE SEQUENCE [LARGE SCALE GENOMIC DNA]</scope>
    <source>
        <strain evidence="6 7">N2SHLJ1</strain>
    </source>
</reference>
<comment type="similarity">
    <text evidence="4">Belongs to the cyclic nucleotide phosphodiesterase class-III family.</text>
</comment>
<dbReference type="Gene3D" id="3.60.21.10">
    <property type="match status" value="1"/>
</dbReference>
<dbReference type="InterPro" id="IPR004843">
    <property type="entry name" value="Calcineurin-like_PHP"/>
</dbReference>
<protein>
    <submittedName>
        <fullName evidence="6">Metallophosphoesterase</fullName>
    </submittedName>
</protein>
<evidence type="ECO:0000256" key="4">
    <source>
        <dbReference type="ARBA" id="ARBA00025742"/>
    </source>
</evidence>
<keyword evidence="1" id="KW-0479">Metal-binding</keyword>
<dbReference type="PANTHER" id="PTHR42988">
    <property type="entry name" value="PHOSPHOHYDROLASE"/>
    <property type="match status" value="1"/>
</dbReference>
<dbReference type="OrthoDB" id="1645838at2"/>
<name>A0A4V2J4U0_9BACL</name>
<keyword evidence="2" id="KW-0378">Hydrolase</keyword>
<dbReference type="GO" id="GO:0046872">
    <property type="term" value="F:metal ion binding"/>
    <property type="evidence" value="ECO:0007669"/>
    <property type="project" value="UniProtKB-KW"/>
</dbReference>
<sequence>MKLLVMGDFHYSRLEDPTADVLEVQEKLYSYMLKTFFEIEADYHISVGDFSNKGYPEELQYLVDKMKVYNGDLKRRFIQVLGNHDTITLPKQEILAITGQQLYHSIDTNEAILVFLDTAKEMNLRDAGGEVSEEQIAWLEDLVQKSGNKPMLIFAHHPVYATTARSELNMLSIHPDQDIWPILQRKQGSGYYFCGHNHVNSIVQRDHWHFIQTSSCLDIPAYRIIDINADKVSIDMVFLDEQFIPLAKQISPHMLHFRHIAEALGDKSDHSLVVNHIQ</sequence>
<dbReference type="PANTHER" id="PTHR42988:SF2">
    <property type="entry name" value="CYCLIC NUCLEOTIDE PHOSPHODIESTERASE CBUA0032-RELATED"/>
    <property type="match status" value="1"/>
</dbReference>
<organism evidence="6 7">
    <name type="scientific">Paenibacillus thalictri</name>
    <dbReference type="NCBI Taxonomy" id="2527873"/>
    <lineage>
        <taxon>Bacteria</taxon>
        <taxon>Bacillati</taxon>
        <taxon>Bacillota</taxon>
        <taxon>Bacilli</taxon>
        <taxon>Bacillales</taxon>
        <taxon>Paenibacillaceae</taxon>
        <taxon>Paenibacillus</taxon>
    </lineage>
</organism>
<evidence type="ECO:0000256" key="3">
    <source>
        <dbReference type="ARBA" id="ARBA00023004"/>
    </source>
</evidence>
<dbReference type="SUPFAM" id="SSF56300">
    <property type="entry name" value="Metallo-dependent phosphatases"/>
    <property type="match status" value="1"/>
</dbReference>
<dbReference type="Proteomes" id="UP000293142">
    <property type="component" value="Unassembled WGS sequence"/>
</dbReference>
<evidence type="ECO:0000313" key="6">
    <source>
        <dbReference type="EMBL" id="TBL81162.1"/>
    </source>
</evidence>
<gene>
    <name evidence="6" type="ORF">EYB31_03455</name>
</gene>
<dbReference type="EMBL" id="SIRE01000003">
    <property type="protein sequence ID" value="TBL81162.1"/>
    <property type="molecule type" value="Genomic_DNA"/>
</dbReference>
<dbReference type="GO" id="GO:0016787">
    <property type="term" value="F:hydrolase activity"/>
    <property type="evidence" value="ECO:0007669"/>
    <property type="project" value="UniProtKB-KW"/>
</dbReference>
<evidence type="ECO:0000256" key="2">
    <source>
        <dbReference type="ARBA" id="ARBA00022801"/>
    </source>
</evidence>
<accession>A0A4V2J4U0</accession>
<dbReference type="InterPro" id="IPR050884">
    <property type="entry name" value="CNP_phosphodiesterase-III"/>
</dbReference>
<evidence type="ECO:0000259" key="5">
    <source>
        <dbReference type="Pfam" id="PF00149"/>
    </source>
</evidence>
<proteinExistence type="inferred from homology"/>
<keyword evidence="7" id="KW-1185">Reference proteome</keyword>
<dbReference type="AlphaFoldDB" id="A0A4V2J4U0"/>